<reference evidence="2" key="1">
    <citation type="submission" date="2023-04" db="EMBL/GenBank/DDBJ databases">
        <title>Black Yeasts Isolated from many extreme environments.</title>
        <authorList>
            <person name="Coleine C."/>
            <person name="Stajich J.E."/>
            <person name="Selbmann L."/>
        </authorList>
    </citation>
    <scope>NUCLEOTIDE SEQUENCE</scope>
    <source>
        <strain evidence="2">CCFEE 5312</strain>
    </source>
</reference>
<sequence length="397" mass="44199">MIAPPRRLTPVLVVLVIALATVFIYYRSPIGTSISDHAPSIAAVSGRGRIKAANATLGFGGLFVVSGPGSPRRSHLEQAAAVTELDLIIPEQTQWTGQDVLDFRWDNVTESKVGIGSVKAWLSHHLVLKAFLDSGLETALIFEDDVDWDIRLRTTQVPLAQAAARALTTSPASTVYPWGHPDTWDLFYLGHCGDYFNSLDEGVGVGHHHPHHLTEIPHQIFADPTLPDRTDLHPFTASLLTALDVPDHSRVLHRSKWPLCTFGYAVTRASAQKILTDVAPPKEDIARNLIAYDAALLDGCRNAYKLNCFSITPELFHHMEGKSLIALDEEKHDHSKQVFRPPVDVSGFEQVWWRKETSNIGCGFWSGEFYYEDEIPKLQALREEVGRKGRCMKEGRE</sequence>
<feature type="transmembrane region" description="Helical" evidence="1">
    <location>
        <begin position="7"/>
        <end position="26"/>
    </location>
</feature>
<dbReference type="AlphaFoldDB" id="A0AAJ0DHV4"/>
<protein>
    <recommendedName>
        <fullName evidence="4">Glycosyltransferase family 25 protein</fullName>
    </recommendedName>
</protein>
<keyword evidence="1" id="KW-0472">Membrane</keyword>
<dbReference type="Proteomes" id="UP001271007">
    <property type="component" value="Unassembled WGS sequence"/>
</dbReference>
<accession>A0AAJ0DHV4</accession>
<dbReference type="EMBL" id="JAWDJX010000030">
    <property type="protein sequence ID" value="KAK3050665.1"/>
    <property type="molecule type" value="Genomic_DNA"/>
</dbReference>
<keyword evidence="3" id="KW-1185">Reference proteome</keyword>
<organism evidence="2 3">
    <name type="scientific">Extremus antarcticus</name>
    <dbReference type="NCBI Taxonomy" id="702011"/>
    <lineage>
        <taxon>Eukaryota</taxon>
        <taxon>Fungi</taxon>
        <taxon>Dikarya</taxon>
        <taxon>Ascomycota</taxon>
        <taxon>Pezizomycotina</taxon>
        <taxon>Dothideomycetes</taxon>
        <taxon>Dothideomycetidae</taxon>
        <taxon>Mycosphaerellales</taxon>
        <taxon>Extremaceae</taxon>
        <taxon>Extremus</taxon>
    </lineage>
</organism>
<keyword evidence="1" id="KW-0812">Transmembrane</keyword>
<evidence type="ECO:0000256" key="1">
    <source>
        <dbReference type="SAM" id="Phobius"/>
    </source>
</evidence>
<comment type="caution">
    <text evidence="2">The sequence shown here is derived from an EMBL/GenBank/DDBJ whole genome shotgun (WGS) entry which is preliminary data.</text>
</comment>
<name>A0AAJ0DHV4_9PEZI</name>
<keyword evidence="1" id="KW-1133">Transmembrane helix</keyword>
<evidence type="ECO:0008006" key="4">
    <source>
        <dbReference type="Google" id="ProtNLM"/>
    </source>
</evidence>
<gene>
    <name evidence="2" type="ORF">LTR09_008031</name>
</gene>
<evidence type="ECO:0000313" key="2">
    <source>
        <dbReference type="EMBL" id="KAK3050665.1"/>
    </source>
</evidence>
<proteinExistence type="predicted"/>
<evidence type="ECO:0000313" key="3">
    <source>
        <dbReference type="Proteomes" id="UP001271007"/>
    </source>
</evidence>